<protein>
    <submittedName>
        <fullName evidence="2">Diguanylate cyclase</fullName>
    </submittedName>
</protein>
<dbReference type="InterPro" id="IPR029016">
    <property type="entry name" value="GAF-like_dom_sf"/>
</dbReference>
<dbReference type="SUPFAM" id="SSF55073">
    <property type="entry name" value="Nucleotide cyclase"/>
    <property type="match status" value="1"/>
</dbReference>
<comment type="caution">
    <text evidence="2">The sequence shown here is derived from an EMBL/GenBank/DDBJ whole genome shotgun (WGS) entry which is preliminary data.</text>
</comment>
<dbReference type="PANTHER" id="PTHR43102:SF2">
    <property type="entry name" value="GAF DOMAIN-CONTAINING PROTEIN"/>
    <property type="match status" value="1"/>
</dbReference>
<accession>K2JBE4</accession>
<reference evidence="2 3" key="1">
    <citation type="journal article" date="2012" name="J. Bacteriol.">
        <title>Genome Sequence of Gallaecimonas xiamenensis Type Strain 3-C-1.</title>
        <authorList>
            <person name="Lai Q."/>
            <person name="Wang L."/>
            <person name="Wang W."/>
            <person name="Shao Z."/>
        </authorList>
    </citation>
    <scope>NUCLEOTIDE SEQUENCE [LARGE SCALE GENOMIC DNA]</scope>
    <source>
        <strain evidence="2 3">3-C-1</strain>
    </source>
</reference>
<dbReference type="EMBL" id="AMRI01000035">
    <property type="protein sequence ID" value="EKE67929.1"/>
    <property type="molecule type" value="Genomic_DNA"/>
</dbReference>
<dbReference type="Gene3D" id="3.30.450.40">
    <property type="match status" value="1"/>
</dbReference>
<proteinExistence type="predicted"/>
<dbReference type="SMART" id="SM00065">
    <property type="entry name" value="GAF"/>
    <property type="match status" value="1"/>
</dbReference>
<gene>
    <name evidence="2" type="ORF">B3C1_17847</name>
</gene>
<organism evidence="2 3">
    <name type="scientific">Gallaecimonas xiamenensis 3-C-1</name>
    <dbReference type="NCBI Taxonomy" id="745411"/>
    <lineage>
        <taxon>Bacteria</taxon>
        <taxon>Pseudomonadati</taxon>
        <taxon>Pseudomonadota</taxon>
        <taxon>Gammaproteobacteria</taxon>
        <taxon>Enterobacterales</taxon>
        <taxon>Gallaecimonadaceae</taxon>
        <taxon>Gallaecimonas</taxon>
    </lineage>
</organism>
<evidence type="ECO:0000313" key="2">
    <source>
        <dbReference type="EMBL" id="EKE67929.1"/>
    </source>
</evidence>
<dbReference type="SMART" id="SM00267">
    <property type="entry name" value="GGDEF"/>
    <property type="match status" value="1"/>
</dbReference>
<name>K2JBE4_9GAMM</name>
<sequence length="345" mass="38301">MLEAPIPSNDEQRLAALDRSGLLRSRPDPRFDRVARLAKRLFKSNTALISLVAKDEQWFKAKDGLEAQALPRKTSFCGHAVAQSAPLIVKDTKDDPRFFDNPLVTGHPFIRFYAGYPVYFEGQVLGTLCVFADKPRAFSDEDMDTLASLASWVENEIRLSAMAHRHLDLQLQLDNARRDALTDPMTGAWTRRLLTEQLAPEINRRRHDSLVTSLMLVDVDRFKQINDEHGHDVGDAVLVEIVARLNHLLRSSDIVVRLGGDEFLVYLGGCPEAEAQHLAKRVLDGVMAEPCLLPDGTLLPLSLSIGVASSNDLDLDALTALADDALYDSKKGGRGRWSARQQQVG</sequence>
<dbReference type="InterPro" id="IPR000160">
    <property type="entry name" value="GGDEF_dom"/>
</dbReference>
<dbReference type="InterPro" id="IPR043128">
    <property type="entry name" value="Rev_trsase/Diguanyl_cyclase"/>
</dbReference>
<dbReference type="NCBIfam" id="TIGR00254">
    <property type="entry name" value="GGDEF"/>
    <property type="match status" value="1"/>
</dbReference>
<dbReference type="SUPFAM" id="SSF55781">
    <property type="entry name" value="GAF domain-like"/>
    <property type="match status" value="1"/>
</dbReference>
<dbReference type="RefSeq" id="WP_008486553.1">
    <property type="nucleotide sequence ID" value="NZ_AMRI01000035.1"/>
</dbReference>
<dbReference type="CDD" id="cd01949">
    <property type="entry name" value="GGDEF"/>
    <property type="match status" value="1"/>
</dbReference>
<dbReference type="Pfam" id="PF01590">
    <property type="entry name" value="GAF"/>
    <property type="match status" value="1"/>
</dbReference>
<dbReference type="STRING" id="745411.B3C1_17847"/>
<dbReference type="Proteomes" id="UP000006755">
    <property type="component" value="Unassembled WGS sequence"/>
</dbReference>
<dbReference type="InterPro" id="IPR003018">
    <property type="entry name" value="GAF"/>
</dbReference>
<dbReference type="InterPro" id="IPR029787">
    <property type="entry name" value="Nucleotide_cyclase"/>
</dbReference>
<dbReference type="Pfam" id="PF00990">
    <property type="entry name" value="GGDEF"/>
    <property type="match status" value="1"/>
</dbReference>
<evidence type="ECO:0000313" key="3">
    <source>
        <dbReference type="Proteomes" id="UP000006755"/>
    </source>
</evidence>
<dbReference type="Gene3D" id="3.30.70.270">
    <property type="match status" value="1"/>
</dbReference>
<evidence type="ECO:0000259" key="1">
    <source>
        <dbReference type="PROSITE" id="PS50887"/>
    </source>
</evidence>
<dbReference type="PANTHER" id="PTHR43102">
    <property type="entry name" value="SLR1143 PROTEIN"/>
    <property type="match status" value="1"/>
</dbReference>
<keyword evidence="3" id="KW-1185">Reference proteome</keyword>
<feature type="domain" description="GGDEF" evidence="1">
    <location>
        <begin position="210"/>
        <end position="342"/>
    </location>
</feature>
<dbReference type="eggNOG" id="COG3706">
    <property type="taxonomic scope" value="Bacteria"/>
</dbReference>
<dbReference type="OrthoDB" id="9803824at2"/>
<dbReference type="AlphaFoldDB" id="K2JBE4"/>
<dbReference type="PROSITE" id="PS50887">
    <property type="entry name" value="GGDEF"/>
    <property type="match status" value="1"/>
</dbReference>